<keyword evidence="5" id="KW-0560">Oxidoreductase</keyword>
<evidence type="ECO:0000313" key="9">
    <source>
        <dbReference type="Proteomes" id="UP000283644"/>
    </source>
</evidence>
<evidence type="ECO:0000256" key="4">
    <source>
        <dbReference type="ARBA" id="ARBA00022964"/>
    </source>
</evidence>
<dbReference type="EMBL" id="QXGH01000001">
    <property type="protein sequence ID" value="RHW29189.1"/>
    <property type="molecule type" value="Genomic_DNA"/>
</dbReference>
<organism evidence="8 9">
    <name type="scientific">Nocardioides immobilis</name>
    <dbReference type="NCBI Taxonomy" id="2049295"/>
    <lineage>
        <taxon>Bacteria</taxon>
        <taxon>Bacillati</taxon>
        <taxon>Actinomycetota</taxon>
        <taxon>Actinomycetes</taxon>
        <taxon>Propionibacteriales</taxon>
        <taxon>Nocardioidaceae</taxon>
        <taxon>Nocardioides</taxon>
    </lineage>
</organism>
<dbReference type="GO" id="GO:0018576">
    <property type="term" value="F:catechol 1,2-dioxygenase activity"/>
    <property type="evidence" value="ECO:0007669"/>
    <property type="project" value="InterPro"/>
</dbReference>
<dbReference type="InterPro" id="IPR007535">
    <property type="entry name" value="Catechol_dOase_N"/>
</dbReference>
<dbReference type="InterPro" id="IPR050770">
    <property type="entry name" value="Intradiol_RC_Dioxygenase"/>
</dbReference>
<dbReference type="AlphaFoldDB" id="A0A417Y8Z0"/>
<dbReference type="RefSeq" id="WP_118921500.1">
    <property type="nucleotide sequence ID" value="NZ_QXGH01000001.1"/>
</dbReference>
<dbReference type="PROSITE" id="PS00083">
    <property type="entry name" value="INTRADIOL_DIOXYGENAS"/>
    <property type="match status" value="1"/>
</dbReference>
<protein>
    <submittedName>
        <fullName evidence="8">6-chlorohydroxyquinol-1,2-dioxygenase</fullName>
    </submittedName>
</protein>
<gene>
    <name evidence="8" type="ORF">D0Z08_00135</name>
</gene>
<dbReference type="Gene3D" id="2.60.130.10">
    <property type="entry name" value="Aromatic compound dioxygenase"/>
    <property type="match status" value="1"/>
</dbReference>
<dbReference type="InterPro" id="IPR015889">
    <property type="entry name" value="Intradiol_dOase_core"/>
</dbReference>
<keyword evidence="9" id="KW-1185">Reference proteome</keyword>
<dbReference type="PANTHER" id="PTHR33711:SF7">
    <property type="entry name" value="INTRADIOL RING-CLEAVAGE DIOXYGENASES DOMAIN-CONTAINING PROTEIN-RELATED"/>
    <property type="match status" value="1"/>
</dbReference>
<sequence>MDFNEHNATDAVVSSFTQASDPRLRAVMESLTRHLHGFVREIEPTQAEWVAAIDFLTSTGKMCDDTRQEFILLSDVLGVSMLVDAINNRKPTGVTESTVLGPFHVIESPPRQLGADIADVHAGKPRCVIRGTVRDLQGRPVPGSLVDVWQADDEGFYDVQRDDTPNPDLRGLFTTDAQGKYWFKTVLPSHYPVPHDGPVGHLLNRLGRHPYRPAHIHFIAGARGHSPVTTHLFLAGSPYLDDDTVFGVKASLIREVRTVDNVEDAELLEVASPFKAVDFDIVLDPATAGGVA</sequence>
<reference evidence="8 9" key="1">
    <citation type="submission" date="2018-09" db="EMBL/GenBank/DDBJ databases">
        <title>Genome sequencing of Nocardioides immobilis CCTCC AB 2017083 for comparison to Nocardioides silvaticus.</title>
        <authorList>
            <person name="Li C."/>
            <person name="Wang G."/>
        </authorList>
    </citation>
    <scope>NUCLEOTIDE SEQUENCE [LARGE SCALE GENOMIC DNA]</scope>
    <source>
        <strain evidence="8 9">CCTCC AB 2017083</strain>
    </source>
</reference>
<evidence type="ECO:0000256" key="2">
    <source>
        <dbReference type="ARBA" id="ARBA00007825"/>
    </source>
</evidence>
<evidence type="ECO:0000256" key="6">
    <source>
        <dbReference type="ARBA" id="ARBA00023004"/>
    </source>
</evidence>
<name>A0A417Y8Z0_9ACTN</name>
<evidence type="ECO:0000256" key="3">
    <source>
        <dbReference type="ARBA" id="ARBA00022723"/>
    </source>
</evidence>
<dbReference type="PANTHER" id="PTHR33711">
    <property type="entry name" value="DIOXYGENASE, PUTATIVE (AFU_ORTHOLOGUE AFUA_2G02910)-RELATED"/>
    <property type="match status" value="1"/>
</dbReference>
<keyword evidence="3" id="KW-0479">Metal-binding</keyword>
<dbReference type="Pfam" id="PF04444">
    <property type="entry name" value="Dioxygenase_N"/>
    <property type="match status" value="1"/>
</dbReference>
<keyword evidence="4 8" id="KW-0223">Dioxygenase</keyword>
<evidence type="ECO:0000256" key="5">
    <source>
        <dbReference type="ARBA" id="ARBA00023002"/>
    </source>
</evidence>
<dbReference type="SUPFAM" id="SSF49482">
    <property type="entry name" value="Aromatic compound dioxygenase"/>
    <property type="match status" value="1"/>
</dbReference>
<comment type="similarity">
    <text evidence="2">Belongs to the intradiol ring-cleavage dioxygenase family.</text>
</comment>
<dbReference type="GO" id="GO:0009712">
    <property type="term" value="P:catechol-containing compound metabolic process"/>
    <property type="evidence" value="ECO:0007669"/>
    <property type="project" value="InterPro"/>
</dbReference>
<comment type="caution">
    <text evidence="8">The sequence shown here is derived from an EMBL/GenBank/DDBJ whole genome shotgun (WGS) entry which is preliminary data.</text>
</comment>
<evidence type="ECO:0000313" key="8">
    <source>
        <dbReference type="EMBL" id="RHW29189.1"/>
    </source>
</evidence>
<evidence type="ECO:0000256" key="1">
    <source>
        <dbReference type="ARBA" id="ARBA00001965"/>
    </source>
</evidence>
<dbReference type="GO" id="GO:0008199">
    <property type="term" value="F:ferric iron binding"/>
    <property type="evidence" value="ECO:0007669"/>
    <property type="project" value="InterPro"/>
</dbReference>
<comment type="cofactor">
    <cofactor evidence="1">
        <name>Fe(3+)</name>
        <dbReference type="ChEBI" id="CHEBI:29034"/>
    </cofactor>
</comment>
<keyword evidence="6" id="KW-0408">Iron</keyword>
<feature type="domain" description="Intradiol ring-cleavage dioxygenases" evidence="7">
    <location>
        <begin position="129"/>
        <end position="157"/>
    </location>
</feature>
<accession>A0A417Y8Z0</accession>
<dbReference type="OrthoDB" id="9800887at2"/>
<dbReference type="Pfam" id="PF00775">
    <property type="entry name" value="Dioxygenase_C"/>
    <property type="match status" value="1"/>
</dbReference>
<dbReference type="Proteomes" id="UP000283644">
    <property type="component" value="Unassembled WGS sequence"/>
</dbReference>
<dbReference type="InterPro" id="IPR000627">
    <property type="entry name" value="Intradiol_dOase_C"/>
</dbReference>
<evidence type="ECO:0000259" key="7">
    <source>
        <dbReference type="PROSITE" id="PS00083"/>
    </source>
</evidence>
<proteinExistence type="inferred from homology"/>